<feature type="signal peptide" evidence="1">
    <location>
        <begin position="1"/>
        <end position="29"/>
    </location>
</feature>
<dbReference type="InterPro" id="IPR002925">
    <property type="entry name" value="Dienelactn_hydro"/>
</dbReference>
<dbReference type="Gene3D" id="3.40.50.1820">
    <property type="entry name" value="alpha/beta hydrolase"/>
    <property type="match status" value="1"/>
</dbReference>
<sequence length="510" mass="53673">MNSVLRKPGLLRLLAAGLLLAGANDTVLAQSAVPGAAAATNSTAVVRRLPLFVGGTTLQSWMRIDPALFDFPGLGTVLTGKGGLAAGEAAVRAQIESGRYQVLHVQPDHLVDGKGQLEATRNAADRLARAAQGAGLKVVLARPLGLAAGASRDDEALAQWMQDAALARGYRYADYNHIDFHPEIKVDSPARLGLVSNTVRGALDAAFRAVPGLSDEAVLQREREHLNGLPDEPGSGPYPAIRAIEPALPGAVLYRPANLALFEQARLPVLIFGNGGCMADASNARRLLTEIASHGYVVIVPGAMLEGPGGLRNYPQGAVLAPDRPGQGVSPADMTRALDWASADAAGNGGWARYIDKARIGVAGWSCGGLLALSLSTDPRIRATIVFDSGLFPAGGAGMPGLAVDKSLLDRLHAPILYMLGGMTDVAYTNGTDDFARIRSVPAVLVSRDVGHSGTFFEPRGGLWAIVARHWLDWQLKGERAASAAFVGADCRLCRDPDWTVRRNLRVVAP</sequence>
<evidence type="ECO:0000259" key="2">
    <source>
        <dbReference type="Pfam" id="PF01738"/>
    </source>
</evidence>
<proteinExistence type="predicted"/>
<dbReference type="SUPFAM" id="SSF53474">
    <property type="entry name" value="alpha/beta-Hydrolases"/>
    <property type="match status" value="1"/>
</dbReference>
<comment type="caution">
    <text evidence="3">The sequence shown here is derived from an EMBL/GenBank/DDBJ whole genome shotgun (WGS) entry which is preliminary data.</text>
</comment>
<dbReference type="PANTHER" id="PTHR33428">
    <property type="entry name" value="CHLOROPHYLLASE-2, CHLOROPLASTIC"/>
    <property type="match status" value="1"/>
</dbReference>
<dbReference type="Proteomes" id="UP001184150">
    <property type="component" value="Unassembled WGS sequence"/>
</dbReference>
<dbReference type="Pfam" id="PF01738">
    <property type="entry name" value="DLH"/>
    <property type="match status" value="1"/>
</dbReference>
<feature type="chain" id="PRO_5047139720" evidence="1">
    <location>
        <begin position="30"/>
        <end position="510"/>
    </location>
</feature>
<protein>
    <submittedName>
        <fullName evidence="3">Dienelactone hydrolase</fullName>
    </submittedName>
</protein>
<name>A0ABU1MMI9_9SPHN</name>
<keyword evidence="4" id="KW-1185">Reference proteome</keyword>
<reference evidence="3 4" key="1">
    <citation type="submission" date="2023-07" db="EMBL/GenBank/DDBJ databases">
        <title>Sorghum-associated microbial communities from plants grown in Nebraska, USA.</title>
        <authorList>
            <person name="Schachtman D."/>
        </authorList>
    </citation>
    <scope>NUCLEOTIDE SEQUENCE [LARGE SCALE GENOMIC DNA]</scope>
    <source>
        <strain evidence="3 4">DS1027</strain>
    </source>
</reference>
<keyword evidence="1" id="KW-0732">Signal</keyword>
<gene>
    <name evidence="3" type="ORF">J2792_002108</name>
</gene>
<dbReference type="RefSeq" id="WP_309805171.1">
    <property type="nucleotide sequence ID" value="NZ_JAVDRD010000005.1"/>
</dbReference>
<evidence type="ECO:0000313" key="3">
    <source>
        <dbReference type="EMBL" id="MDR6511236.1"/>
    </source>
</evidence>
<keyword evidence="3" id="KW-0378">Hydrolase</keyword>
<evidence type="ECO:0000256" key="1">
    <source>
        <dbReference type="SAM" id="SignalP"/>
    </source>
</evidence>
<feature type="domain" description="Dienelactone hydrolase" evidence="2">
    <location>
        <begin position="271"/>
        <end position="422"/>
    </location>
</feature>
<dbReference type="PANTHER" id="PTHR33428:SF14">
    <property type="entry name" value="CARBOXYLESTERASE TYPE B DOMAIN-CONTAINING PROTEIN"/>
    <property type="match status" value="1"/>
</dbReference>
<dbReference type="EMBL" id="JAVDRD010000005">
    <property type="protein sequence ID" value="MDR6511236.1"/>
    <property type="molecule type" value="Genomic_DNA"/>
</dbReference>
<organism evidence="3 4">
    <name type="scientific">Novosphingobium capsulatum</name>
    <dbReference type="NCBI Taxonomy" id="13688"/>
    <lineage>
        <taxon>Bacteria</taxon>
        <taxon>Pseudomonadati</taxon>
        <taxon>Pseudomonadota</taxon>
        <taxon>Alphaproteobacteria</taxon>
        <taxon>Sphingomonadales</taxon>
        <taxon>Sphingomonadaceae</taxon>
        <taxon>Novosphingobium</taxon>
    </lineage>
</organism>
<dbReference type="InterPro" id="IPR029058">
    <property type="entry name" value="AB_hydrolase_fold"/>
</dbReference>
<evidence type="ECO:0000313" key="4">
    <source>
        <dbReference type="Proteomes" id="UP001184150"/>
    </source>
</evidence>
<accession>A0ABU1MMI9</accession>
<dbReference type="GO" id="GO:0016787">
    <property type="term" value="F:hydrolase activity"/>
    <property type="evidence" value="ECO:0007669"/>
    <property type="project" value="UniProtKB-KW"/>
</dbReference>